<evidence type="ECO:0000256" key="1">
    <source>
        <dbReference type="SAM" id="MobiDB-lite"/>
    </source>
</evidence>
<evidence type="ECO:0000313" key="2">
    <source>
        <dbReference type="EMBL" id="EKC65807.1"/>
    </source>
</evidence>
<gene>
    <name evidence="2" type="ORF">OBE_06267</name>
</gene>
<dbReference type="AlphaFoldDB" id="K1SYT6"/>
<organism evidence="2">
    <name type="scientific">human gut metagenome</name>
    <dbReference type="NCBI Taxonomy" id="408170"/>
    <lineage>
        <taxon>unclassified sequences</taxon>
        <taxon>metagenomes</taxon>
        <taxon>organismal metagenomes</taxon>
    </lineage>
</organism>
<feature type="region of interest" description="Disordered" evidence="1">
    <location>
        <begin position="146"/>
        <end position="197"/>
    </location>
</feature>
<reference evidence="2" key="1">
    <citation type="journal article" date="2013" name="Environ. Microbiol.">
        <title>Microbiota from the distal guts of lean and obese adolescents exhibit partial functional redundancy besides clear differences in community structure.</title>
        <authorList>
            <person name="Ferrer M."/>
            <person name="Ruiz A."/>
            <person name="Lanza F."/>
            <person name="Haange S.B."/>
            <person name="Oberbach A."/>
            <person name="Till H."/>
            <person name="Bargiela R."/>
            <person name="Campoy C."/>
            <person name="Segura M.T."/>
            <person name="Richter M."/>
            <person name="von Bergen M."/>
            <person name="Seifert J."/>
            <person name="Suarez A."/>
        </authorList>
    </citation>
    <scope>NUCLEOTIDE SEQUENCE</scope>
</reference>
<comment type="caution">
    <text evidence="2">The sequence shown here is derived from an EMBL/GenBank/DDBJ whole genome shotgun (WGS) entry which is preliminary data.</text>
</comment>
<accession>K1SYT6</accession>
<feature type="compositionally biased region" description="Low complexity" evidence="1">
    <location>
        <begin position="163"/>
        <end position="183"/>
    </location>
</feature>
<sequence>MTTQAELTNFFRSQFLMHIKSNLAKAIKNSGEELIGINAQQEVIANELSKIISGIFDEYGIYLQVFTIESIDVVDNENRQKLEDAISSKGVMGILGDNWERQKQFELMKDVANNPTNLAGMGAGIGAGIGMGGAFSSMTNGMFNNSSGFSQGSNVDNPLDRINQNNTQHTNTTQQQSDETSQSDPVETLKNLSKCLN</sequence>
<feature type="non-terminal residue" evidence="2">
    <location>
        <position position="197"/>
    </location>
</feature>
<name>K1SYT6_9ZZZZ</name>
<protein>
    <submittedName>
        <fullName evidence="2">Virion core protein (Lumpy skin disease virus)</fullName>
    </submittedName>
</protein>
<dbReference type="EMBL" id="AJWZ01004305">
    <property type="protein sequence ID" value="EKC65807.1"/>
    <property type="molecule type" value="Genomic_DNA"/>
</dbReference>
<proteinExistence type="predicted"/>